<reference evidence="4" key="1">
    <citation type="journal article" date="2012" name="MBio">
        <title>Comparative genome analysis of Trichophyton rubrum and related dermatophytes reveals candidate genes involved in infection.</title>
        <authorList>
            <person name="Martinez D.A."/>
            <person name="Oliver B.G."/>
            <person name="Graeser Y."/>
            <person name="Goldberg J.M."/>
            <person name="Li W."/>
            <person name="Martinez-Rossi N.M."/>
            <person name="Monod M."/>
            <person name="Shelest E."/>
            <person name="Barton R.C."/>
            <person name="Birch E."/>
            <person name="Brakhage A.A."/>
            <person name="Chen Z."/>
            <person name="Gurr S.J."/>
            <person name="Heiman D."/>
            <person name="Heitman J."/>
            <person name="Kosti I."/>
            <person name="Rossi A."/>
            <person name="Saif S."/>
            <person name="Samalova M."/>
            <person name="Saunders C.W."/>
            <person name="Shea T."/>
            <person name="Summerbell R.C."/>
            <person name="Xu J."/>
            <person name="Young S."/>
            <person name="Zeng Q."/>
            <person name="Birren B.W."/>
            <person name="Cuomo C.A."/>
            <person name="White T.C."/>
        </authorList>
    </citation>
    <scope>NUCLEOTIDE SEQUENCE [LARGE SCALE GENOMIC DNA]</scope>
    <source>
        <strain evidence="4">ATCC MYA-4604 / CBS 118893</strain>
    </source>
</reference>
<keyword evidence="4" id="KW-1185">Reference proteome</keyword>
<dbReference type="RefSeq" id="XP_003173663.1">
    <property type="nucleotide sequence ID" value="XM_003173615.1"/>
</dbReference>
<feature type="coiled-coil region" evidence="1">
    <location>
        <begin position="573"/>
        <end position="600"/>
    </location>
</feature>
<gene>
    <name evidence="3" type="ORF">MGYG_03837</name>
</gene>
<sequence length="674" mass="76309">MIVYYLSLSAYNLRSTETVYRKPELLTIPAYYDFRRSSCKSRNAMIDIQGQITSAPPISMASRPRTPENPNPNFNPPTGPRLPMFDSSRDPRRASRNGPPDVQGTVDVITQLTAEISELTHINYARDRIIKKRHAEEQALKKARDRAFAYPSFIQGLRSAREDRDKELQSLDDRLNTHNAKKEKIILSLAHIIHSTSSQQIRPDYVAEDLQKTRDEMWRQHDKHKANNMTLFNRIDNIFLSLDNLRDDVDSISNTVKQINSNGPSNHKFQLNKDEIDRRFTDLSSSVETLKSTCESTNKDNDSTLHSLDQRVKNLMTSLAASKVARLNDARQAEERLQSSLKPISDRTDTLAKSVQRIEEIESKLSNFENTIDNTIEVTIPSLQSQVDKNSKAIQPQVERPPEVSSQVPSPLPLDKTRESFKEDLRLLSQRLSNIQRAHEGKLDTLSKTVEGAYQAASRAQSIDPQSIEQQFAQLNSRLTGNVNSLHGQLTATHAALHSLEHRYSQLVTEPIVRQMVLRMQEMYPYASRAQVEIDRLINIANDHIAHITSHGTRITALEQGQAQSKKTNESLIAFLRTEKAEITEKVDAVRAKIDELEESTLDTFANLTADVKYATEEIKGVKSQFQGISDDSPPSVQILSEIGVTSLSSASQSFFDHHRNKKRKLDEDIPDNS</sequence>
<feature type="compositionally biased region" description="Pro residues" evidence="2">
    <location>
        <begin position="67"/>
        <end position="80"/>
    </location>
</feature>
<dbReference type="InParanoid" id="E4UU66"/>
<dbReference type="Gene3D" id="1.20.5.1700">
    <property type="match status" value="1"/>
</dbReference>
<organism evidence="4">
    <name type="scientific">Arthroderma gypseum (strain ATCC MYA-4604 / CBS 118893)</name>
    <name type="common">Microsporum gypseum</name>
    <dbReference type="NCBI Taxonomy" id="535722"/>
    <lineage>
        <taxon>Eukaryota</taxon>
        <taxon>Fungi</taxon>
        <taxon>Dikarya</taxon>
        <taxon>Ascomycota</taxon>
        <taxon>Pezizomycotina</taxon>
        <taxon>Eurotiomycetes</taxon>
        <taxon>Eurotiomycetidae</taxon>
        <taxon>Onygenales</taxon>
        <taxon>Arthrodermataceae</taxon>
        <taxon>Nannizzia</taxon>
    </lineage>
</organism>
<protein>
    <submittedName>
        <fullName evidence="3">Uncharacterized protein</fullName>
    </submittedName>
</protein>
<dbReference type="EMBL" id="DS989824">
    <property type="protein sequence ID" value="EFR00833.1"/>
    <property type="molecule type" value="Genomic_DNA"/>
</dbReference>
<dbReference type="OMA" id="EMYPYAS"/>
<dbReference type="HOGENOM" id="CLU_407654_0_0_1"/>
<dbReference type="GeneID" id="10028946"/>
<evidence type="ECO:0000313" key="3">
    <source>
        <dbReference type="EMBL" id="EFR00833.1"/>
    </source>
</evidence>
<dbReference type="Proteomes" id="UP000002669">
    <property type="component" value="Unassembled WGS sequence"/>
</dbReference>
<feature type="region of interest" description="Disordered" evidence="2">
    <location>
        <begin position="385"/>
        <end position="415"/>
    </location>
</feature>
<dbReference type="STRING" id="535722.E4UU66"/>
<evidence type="ECO:0000313" key="4">
    <source>
        <dbReference type="Proteomes" id="UP000002669"/>
    </source>
</evidence>
<keyword evidence="1" id="KW-0175">Coiled coil</keyword>
<feature type="compositionally biased region" description="Polar residues" evidence="2">
    <location>
        <begin position="385"/>
        <end position="394"/>
    </location>
</feature>
<feature type="region of interest" description="Disordered" evidence="2">
    <location>
        <begin position="51"/>
        <end position="104"/>
    </location>
</feature>
<feature type="coiled-coil region" evidence="1">
    <location>
        <begin position="351"/>
        <end position="378"/>
    </location>
</feature>
<dbReference type="AlphaFoldDB" id="E4UU66"/>
<name>E4UU66_ARTGP</name>
<proteinExistence type="predicted"/>
<dbReference type="eggNOG" id="ENOG502RAH7">
    <property type="taxonomic scope" value="Eukaryota"/>
</dbReference>
<evidence type="ECO:0000256" key="2">
    <source>
        <dbReference type="SAM" id="MobiDB-lite"/>
    </source>
</evidence>
<accession>E4UU66</accession>
<evidence type="ECO:0000256" key="1">
    <source>
        <dbReference type="SAM" id="Coils"/>
    </source>
</evidence>
<dbReference type="OrthoDB" id="3438382at2759"/>
<dbReference type="VEuPathDB" id="FungiDB:MGYG_03837"/>
<feature type="region of interest" description="Disordered" evidence="2">
    <location>
        <begin position="651"/>
        <end position="674"/>
    </location>
</feature>